<dbReference type="GO" id="GO:0046982">
    <property type="term" value="F:protein heterodimerization activity"/>
    <property type="evidence" value="ECO:0007669"/>
    <property type="project" value="InterPro"/>
</dbReference>
<organism evidence="7 8">
    <name type="scientific">Catenaria anguillulae PL171</name>
    <dbReference type="NCBI Taxonomy" id="765915"/>
    <lineage>
        <taxon>Eukaryota</taxon>
        <taxon>Fungi</taxon>
        <taxon>Fungi incertae sedis</taxon>
        <taxon>Blastocladiomycota</taxon>
        <taxon>Blastocladiomycetes</taxon>
        <taxon>Blastocladiales</taxon>
        <taxon>Catenariaceae</taxon>
        <taxon>Catenaria</taxon>
    </lineage>
</organism>
<dbReference type="GO" id="GO:0005669">
    <property type="term" value="C:transcription factor TFIID complex"/>
    <property type="evidence" value="ECO:0007669"/>
    <property type="project" value="TreeGrafter"/>
</dbReference>
<comment type="subcellular location">
    <subcellularLocation>
        <location evidence="1">Nucleus</location>
    </subcellularLocation>
</comment>
<dbReference type="GO" id="GO:0003743">
    <property type="term" value="F:translation initiation factor activity"/>
    <property type="evidence" value="ECO:0007669"/>
    <property type="project" value="UniProtKB-KW"/>
</dbReference>
<dbReference type="PANTHER" id="PTHR48068">
    <property type="entry name" value="TAF9 RNA POLYMERASE II, TATA BOX-BINDING PROTEIN (TBP)-ASSOCIATED FACTOR"/>
    <property type="match status" value="1"/>
</dbReference>
<evidence type="ECO:0000256" key="3">
    <source>
        <dbReference type="ARBA" id="ARBA00023015"/>
    </source>
</evidence>
<feature type="compositionally biased region" description="Low complexity" evidence="6">
    <location>
        <begin position="196"/>
        <end position="207"/>
    </location>
</feature>
<evidence type="ECO:0000313" key="8">
    <source>
        <dbReference type="Proteomes" id="UP000193411"/>
    </source>
</evidence>
<dbReference type="GO" id="GO:0016251">
    <property type="term" value="F:RNA polymerase II general transcription initiation factor activity"/>
    <property type="evidence" value="ECO:0007669"/>
    <property type="project" value="TreeGrafter"/>
</dbReference>
<evidence type="ECO:0000256" key="1">
    <source>
        <dbReference type="ARBA" id="ARBA00004123"/>
    </source>
</evidence>
<evidence type="ECO:0000256" key="2">
    <source>
        <dbReference type="ARBA" id="ARBA00007646"/>
    </source>
</evidence>
<reference evidence="7 8" key="1">
    <citation type="submission" date="2016-07" db="EMBL/GenBank/DDBJ databases">
        <title>Pervasive Adenine N6-methylation of Active Genes in Fungi.</title>
        <authorList>
            <consortium name="DOE Joint Genome Institute"/>
            <person name="Mondo S.J."/>
            <person name="Dannebaum R.O."/>
            <person name="Kuo R.C."/>
            <person name="Labutti K."/>
            <person name="Haridas S."/>
            <person name="Kuo A."/>
            <person name="Salamov A."/>
            <person name="Ahrendt S.R."/>
            <person name="Lipzen A."/>
            <person name="Sullivan W."/>
            <person name="Andreopoulos W.B."/>
            <person name="Clum A."/>
            <person name="Lindquist E."/>
            <person name="Daum C."/>
            <person name="Ramamoorthy G.K."/>
            <person name="Gryganskyi A."/>
            <person name="Culley D."/>
            <person name="Magnuson J.K."/>
            <person name="James T.Y."/>
            <person name="O'Malley M.A."/>
            <person name="Stajich J.E."/>
            <person name="Spatafora J.W."/>
            <person name="Visel A."/>
            <person name="Grigoriev I.V."/>
        </authorList>
    </citation>
    <scope>NUCLEOTIDE SEQUENCE [LARGE SCALE GENOMIC DNA]</scope>
    <source>
        <strain evidence="7 8">PL171</strain>
    </source>
</reference>
<evidence type="ECO:0000256" key="4">
    <source>
        <dbReference type="ARBA" id="ARBA00023163"/>
    </source>
</evidence>
<proteinExistence type="inferred from homology"/>
<keyword evidence="5" id="KW-0539">Nucleus</keyword>
<feature type="region of interest" description="Disordered" evidence="6">
    <location>
        <begin position="160"/>
        <end position="257"/>
    </location>
</feature>
<dbReference type="OrthoDB" id="341924at2759"/>
<dbReference type="Proteomes" id="UP000193411">
    <property type="component" value="Unassembled WGS sequence"/>
</dbReference>
<feature type="compositionally biased region" description="Low complexity" evidence="6">
    <location>
        <begin position="222"/>
        <end position="232"/>
    </location>
</feature>
<dbReference type="InterPro" id="IPR003162">
    <property type="entry name" value="TFIID-31"/>
</dbReference>
<evidence type="ECO:0000256" key="5">
    <source>
        <dbReference type="ARBA" id="ARBA00023242"/>
    </source>
</evidence>
<dbReference type="AlphaFoldDB" id="A0A1Y2HBH2"/>
<dbReference type="GO" id="GO:0000124">
    <property type="term" value="C:SAGA complex"/>
    <property type="evidence" value="ECO:0007669"/>
    <property type="project" value="TreeGrafter"/>
</dbReference>
<dbReference type="Gene3D" id="1.10.20.10">
    <property type="entry name" value="Histone, subunit A"/>
    <property type="match status" value="1"/>
</dbReference>
<dbReference type="EMBL" id="MCFL01000054">
    <property type="protein sequence ID" value="ORZ31855.1"/>
    <property type="molecule type" value="Genomic_DNA"/>
</dbReference>
<protein>
    <submittedName>
        <fullName evidence="7">Transcription initiation factor IID, 31kD subunit-domain-containing protein</fullName>
    </submittedName>
</protein>
<feature type="non-terminal residue" evidence="7">
    <location>
        <position position="257"/>
    </location>
</feature>
<dbReference type="CDD" id="cd07979">
    <property type="entry name" value="HFD_TAF9"/>
    <property type="match status" value="1"/>
</dbReference>
<keyword evidence="3" id="KW-0805">Transcription regulation</keyword>
<keyword evidence="7" id="KW-0396">Initiation factor</keyword>
<accession>A0A1Y2HBH2</accession>
<evidence type="ECO:0000256" key="6">
    <source>
        <dbReference type="SAM" id="MobiDB-lite"/>
    </source>
</evidence>
<dbReference type="Pfam" id="PF02291">
    <property type="entry name" value="TFIID-31kDa"/>
    <property type="match status" value="1"/>
</dbReference>
<feature type="compositionally biased region" description="Acidic residues" evidence="6">
    <location>
        <begin position="236"/>
        <end position="250"/>
    </location>
</feature>
<dbReference type="InterPro" id="IPR009072">
    <property type="entry name" value="Histone-fold"/>
</dbReference>
<evidence type="ECO:0000313" key="7">
    <source>
        <dbReference type="EMBL" id="ORZ31855.1"/>
    </source>
</evidence>
<dbReference type="STRING" id="765915.A0A1Y2HBH2"/>
<keyword evidence="8" id="KW-1185">Reference proteome</keyword>
<dbReference type="SUPFAM" id="SSF47113">
    <property type="entry name" value="Histone-fold"/>
    <property type="match status" value="1"/>
</dbReference>
<keyword evidence="7" id="KW-0648">Protein biosynthesis</keyword>
<feature type="region of interest" description="Disordered" evidence="6">
    <location>
        <begin position="1"/>
        <end position="32"/>
    </location>
</feature>
<sequence>MSAPPQPSATSAAAAPPPPPAASASDQTGAVEDKPRDVRFIELLLSSQGIQDLDEQVIPLLLEFAHRYMADILQESLLYADHANRSNVNLDDIKLAIQSKTAHSFTSPPTRDLLQELAREKNAMPLPLIPDRPGLRLPPKQYTLTGATYEIVPKPLDPSNINAMPLPHSLTASPNKSALGPPPTALGHPALGHPVAPGSGSRSASPAVGGGAGASGSGDGASGSASGSASAPPHDETDEDGDGEDEDAMDVDQSGTA</sequence>
<comment type="caution">
    <text evidence="7">The sequence shown here is derived from an EMBL/GenBank/DDBJ whole genome shotgun (WGS) entry which is preliminary data.</text>
</comment>
<feature type="compositionally biased region" description="Gly residues" evidence="6">
    <location>
        <begin position="208"/>
        <end position="221"/>
    </location>
</feature>
<keyword evidence="4" id="KW-0804">Transcription</keyword>
<dbReference type="GO" id="GO:0051123">
    <property type="term" value="P:RNA polymerase II preinitiation complex assembly"/>
    <property type="evidence" value="ECO:0007669"/>
    <property type="project" value="TreeGrafter"/>
</dbReference>
<comment type="similarity">
    <text evidence="2">Belongs to the TAF9 family.</text>
</comment>
<gene>
    <name evidence="7" type="ORF">BCR44DRAFT_160111</name>
</gene>
<dbReference type="InterPro" id="IPR051431">
    <property type="entry name" value="TFIID_subunit_9"/>
</dbReference>
<dbReference type="PANTHER" id="PTHR48068:SF4">
    <property type="entry name" value="TATA-BOX BINDING PROTEIN ASSOCIATED FACTOR 9"/>
    <property type="match status" value="1"/>
</dbReference>
<name>A0A1Y2HBH2_9FUNG</name>
<dbReference type="GO" id="GO:0003713">
    <property type="term" value="F:transcription coactivator activity"/>
    <property type="evidence" value="ECO:0007669"/>
    <property type="project" value="TreeGrafter"/>
</dbReference>